<protein>
    <recommendedName>
        <fullName evidence="4">Protein kinase domain-containing protein</fullName>
    </recommendedName>
</protein>
<dbReference type="PROSITE" id="PS00108">
    <property type="entry name" value="PROTEIN_KINASE_ST"/>
    <property type="match status" value="1"/>
</dbReference>
<name>A0AAV9V358_9PEZI</name>
<feature type="compositionally biased region" description="Polar residues" evidence="1">
    <location>
        <begin position="131"/>
        <end position="142"/>
    </location>
</feature>
<feature type="region of interest" description="Disordered" evidence="1">
    <location>
        <begin position="379"/>
        <end position="429"/>
    </location>
</feature>
<evidence type="ECO:0000313" key="3">
    <source>
        <dbReference type="Proteomes" id="UP001375240"/>
    </source>
</evidence>
<accession>A0AAV9V358</accession>
<dbReference type="Gene3D" id="1.10.510.10">
    <property type="entry name" value="Transferase(Phosphotransferase) domain 1"/>
    <property type="match status" value="1"/>
</dbReference>
<evidence type="ECO:0000313" key="2">
    <source>
        <dbReference type="EMBL" id="KAK6353342.1"/>
    </source>
</evidence>
<dbReference type="EMBL" id="JAVHNQ010000003">
    <property type="protein sequence ID" value="KAK6353342.1"/>
    <property type="molecule type" value="Genomic_DNA"/>
</dbReference>
<dbReference type="GO" id="GO:0004672">
    <property type="term" value="F:protein kinase activity"/>
    <property type="evidence" value="ECO:0007669"/>
    <property type="project" value="InterPro"/>
</dbReference>
<feature type="compositionally biased region" description="Low complexity" evidence="1">
    <location>
        <begin position="411"/>
        <end position="422"/>
    </location>
</feature>
<dbReference type="InterPro" id="IPR008271">
    <property type="entry name" value="Ser/Thr_kinase_AS"/>
</dbReference>
<reference evidence="2 3" key="1">
    <citation type="submission" date="2019-10" db="EMBL/GenBank/DDBJ databases">
        <authorList>
            <person name="Palmer J.M."/>
        </authorList>
    </citation>
    <scope>NUCLEOTIDE SEQUENCE [LARGE SCALE GENOMIC DNA]</scope>
    <source>
        <strain evidence="2 3">TWF696</strain>
    </source>
</reference>
<gene>
    <name evidence="2" type="ORF">TWF696_005310</name>
</gene>
<dbReference type="AlphaFoldDB" id="A0AAV9V358"/>
<evidence type="ECO:0000256" key="1">
    <source>
        <dbReference type="SAM" id="MobiDB-lite"/>
    </source>
</evidence>
<keyword evidence="3" id="KW-1185">Reference proteome</keyword>
<organism evidence="2 3">
    <name type="scientific">Orbilia brochopaga</name>
    <dbReference type="NCBI Taxonomy" id="3140254"/>
    <lineage>
        <taxon>Eukaryota</taxon>
        <taxon>Fungi</taxon>
        <taxon>Dikarya</taxon>
        <taxon>Ascomycota</taxon>
        <taxon>Pezizomycotina</taxon>
        <taxon>Orbiliomycetes</taxon>
        <taxon>Orbiliales</taxon>
        <taxon>Orbiliaceae</taxon>
        <taxon>Orbilia</taxon>
    </lineage>
</organism>
<evidence type="ECO:0008006" key="4">
    <source>
        <dbReference type="Google" id="ProtNLM"/>
    </source>
</evidence>
<dbReference type="InterPro" id="IPR011009">
    <property type="entry name" value="Kinase-like_dom_sf"/>
</dbReference>
<dbReference type="Proteomes" id="UP001375240">
    <property type="component" value="Unassembled WGS sequence"/>
</dbReference>
<comment type="caution">
    <text evidence="2">The sequence shown here is derived from an EMBL/GenBank/DDBJ whole genome shotgun (WGS) entry which is preliminary data.</text>
</comment>
<dbReference type="SUPFAM" id="SSF56112">
    <property type="entry name" value="Protein kinase-like (PK-like)"/>
    <property type="match status" value="1"/>
</dbReference>
<feature type="region of interest" description="Disordered" evidence="1">
    <location>
        <begin position="113"/>
        <end position="142"/>
    </location>
</feature>
<proteinExistence type="predicted"/>
<sequence length="481" mass="53287">MESEIVRRSVRAALRHGVEITRTPDALHYLWRHRLGNEGKLIIGPKRARWPSRATDLLLPTRIQTRSHTRTCLCARNRQVQLRASRDLQAEGQGFGGRATKEAIIVRTNAARARFMSNTPKSHSTPKRSAPPNNAKQSQQETITDIRSFRFSSRTGIIGTSPYLSTPNFHTFTMSAIEDTALEAIPALTTDDLQITPQSLLHPLDHGGHSLVFKVAIAPSVQSALNINLPTPVVLKIFRFTLPVNPAARAVQDEITRDRHEAYFLSECTSYTLLQSPLAAVPFTPVLFATVMVSSSLEPHLRGHFSLTPRIDSQRKIPIKGILISYVPGLRLSAFQSIPTEIARKVIDGLRFIHSRGVLHHDVKKRNLMIAPGAIASSRAGATDDDKNDNVNENGEKATRDAVVVPRTDASSGGNVNDNNDNQAARETPLDGSEEVFWIDFSNSLTIENWGGESPAREEAFARAMEAEMREAVKMVTRLQR</sequence>
<feature type="compositionally biased region" description="Basic and acidic residues" evidence="1">
    <location>
        <begin position="382"/>
        <end position="400"/>
    </location>
</feature>